<feature type="region of interest" description="Disordered" evidence="1">
    <location>
        <begin position="247"/>
        <end position="280"/>
    </location>
</feature>
<dbReference type="RefSeq" id="WP_055276062.1">
    <property type="nucleotide sequence ID" value="NZ_CYZV01000012.1"/>
</dbReference>
<dbReference type="SMART" id="SM00479">
    <property type="entry name" value="EXOIII"/>
    <property type="match status" value="1"/>
</dbReference>
<dbReference type="GO" id="GO:0004527">
    <property type="term" value="F:exonuclease activity"/>
    <property type="evidence" value="ECO:0007669"/>
    <property type="project" value="UniProtKB-ARBA"/>
</dbReference>
<dbReference type="AlphaFoldDB" id="A0A174C1N9"/>
<dbReference type="EC" id="6.5.1.2" evidence="3"/>
<dbReference type="Gene3D" id="3.30.420.10">
    <property type="entry name" value="Ribonuclease H-like superfamily/Ribonuclease H"/>
    <property type="match status" value="1"/>
</dbReference>
<sequence length="383" mass="43734">MINPKREWRKFESLEEKIEVLKELKLISPKANEVKTLYYKGAYTENAVECDVVGIVDNNEIILDINGELHSIHPDYLLDMQKKERFIIVDIETPRSFSPADGIREVAAIVVEDYRVIDSLHLAIINDEEKYKNGYGDGLDAIEENEELKSKFKSLIKKYKCPLVAHNASFDRNFLRYWGWVEDNQEFYCSMNTIKQKEILPSYKLVNLLEHYNIKKGQAHNALQDVLDLLELLKVIKPERWSALGTPTSASVAKKSNKDSKSSNEANGAKQASAPTANRFRKFAKDKEQVEEEKKMIEFAKENLIKDIFNKKKIVFTGDMSKSRAEMRATAIRYGADSPTSISGKTNMLVIGEGAGKSKLEKAKTLGIEIITEKEFWDIINKN</sequence>
<dbReference type="GO" id="GO:0003676">
    <property type="term" value="F:nucleic acid binding"/>
    <property type="evidence" value="ECO:0007669"/>
    <property type="project" value="InterPro"/>
</dbReference>
<dbReference type="Gene3D" id="3.40.50.10190">
    <property type="entry name" value="BRCT domain"/>
    <property type="match status" value="1"/>
</dbReference>
<organism evidence="3 4">
    <name type="scientific">Clostridium disporicum</name>
    <dbReference type="NCBI Taxonomy" id="84024"/>
    <lineage>
        <taxon>Bacteria</taxon>
        <taxon>Bacillati</taxon>
        <taxon>Bacillota</taxon>
        <taxon>Clostridia</taxon>
        <taxon>Eubacteriales</taxon>
        <taxon>Clostridiaceae</taxon>
        <taxon>Clostridium</taxon>
    </lineage>
</organism>
<gene>
    <name evidence="3" type="primary">ligA_2</name>
    <name evidence="3" type="ORF">ERS852470_01364</name>
</gene>
<dbReference type="InterPro" id="IPR036397">
    <property type="entry name" value="RNaseH_sf"/>
</dbReference>
<dbReference type="SMART" id="SM00292">
    <property type="entry name" value="BRCT"/>
    <property type="match status" value="1"/>
</dbReference>
<reference evidence="3 4" key="1">
    <citation type="submission" date="2015-09" db="EMBL/GenBank/DDBJ databases">
        <authorList>
            <consortium name="Pathogen Informatics"/>
        </authorList>
    </citation>
    <scope>NUCLEOTIDE SEQUENCE [LARGE SCALE GENOMIC DNA]</scope>
    <source>
        <strain evidence="3 4">2789STDY5834855</strain>
    </source>
</reference>
<protein>
    <submittedName>
        <fullName evidence="3">DNA ligase, NAD-dependent</fullName>
        <ecNumber evidence="3">6.5.1.2</ecNumber>
    </submittedName>
</protein>
<name>A0A174C1N9_9CLOT</name>
<dbReference type="InterPro" id="IPR013520">
    <property type="entry name" value="Ribonucl_H"/>
</dbReference>
<keyword evidence="3" id="KW-0436">Ligase</keyword>
<dbReference type="OrthoDB" id="9803913at2"/>
<evidence type="ECO:0000313" key="4">
    <source>
        <dbReference type="Proteomes" id="UP000095558"/>
    </source>
</evidence>
<dbReference type="CDD" id="cd06127">
    <property type="entry name" value="DEDDh"/>
    <property type="match status" value="1"/>
</dbReference>
<dbReference type="Pfam" id="PF00533">
    <property type="entry name" value="BRCT"/>
    <property type="match status" value="1"/>
</dbReference>
<dbReference type="InterPro" id="IPR001357">
    <property type="entry name" value="BRCT_dom"/>
</dbReference>
<dbReference type="Proteomes" id="UP000095558">
    <property type="component" value="Unassembled WGS sequence"/>
</dbReference>
<dbReference type="EMBL" id="CYZV01000012">
    <property type="protein sequence ID" value="CUO06853.1"/>
    <property type="molecule type" value="Genomic_DNA"/>
</dbReference>
<dbReference type="SUPFAM" id="SSF52113">
    <property type="entry name" value="BRCT domain"/>
    <property type="match status" value="1"/>
</dbReference>
<evidence type="ECO:0000256" key="1">
    <source>
        <dbReference type="SAM" id="MobiDB-lite"/>
    </source>
</evidence>
<dbReference type="SUPFAM" id="SSF53098">
    <property type="entry name" value="Ribonuclease H-like"/>
    <property type="match status" value="1"/>
</dbReference>
<dbReference type="InterPro" id="IPR012337">
    <property type="entry name" value="RNaseH-like_sf"/>
</dbReference>
<dbReference type="InterPro" id="IPR036420">
    <property type="entry name" value="BRCT_dom_sf"/>
</dbReference>
<accession>A0A174C1N9</accession>
<dbReference type="Pfam" id="PF00929">
    <property type="entry name" value="RNase_T"/>
    <property type="match status" value="1"/>
</dbReference>
<proteinExistence type="predicted"/>
<evidence type="ECO:0000259" key="2">
    <source>
        <dbReference type="PROSITE" id="PS50172"/>
    </source>
</evidence>
<evidence type="ECO:0000313" key="3">
    <source>
        <dbReference type="EMBL" id="CUO06853.1"/>
    </source>
</evidence>
<dbReference type="GO" id="GO:0003911">
    <property type="term" value="F:DNA ligase (NAD+) activity"/>
    <property type="evidence" value="ECO:0007669"/>
    <property type="project" value="UniProtKB-EC"/>
</dbReference>
<dbReference type="PROSITE" id="PS50172">
    <property type="entry name" value="BRCT"/>
    <property type="match status" value="1"/>
</dbReference>
<feature type="domain" description="BRCT" evidence="2">
    <location>
        <begin position="304"/>
        <end position="383"/>
    </location>
</feature>
<dbReference type="CDD" id="cd17748">
    <property type="entry name" value="BRCT_DNA_ligase_like"/>
    <property type="match status" value="1"/>
</dbReference>